<dbReference type="FunFam" id="1.20.5.190:FF:000055">
    <property type="entry name" value="Putative microtubule-associated protein futsch"/>
    <property type="match status" value="1"/>
</dbReference>
<dbReference type="GO" id="GO:0005516">
    <property type="term" value="F:calmodulin binding"/>
    <property type="evidence" value="ECO:0007669"/>
    <property type="project" value="TreeGrafter"/>
</dbReference>
<gene>
    <name evidence="2" type="ORF">CDAUBV1_LOCUS13301</name>
</gene>
<name>A0AAV2TPR6_CALDB</name>
<comment type="caution">
    <text evidence="2">The sequence shown here is derived from an EMBL/GenBank/DDBJ whole genome shotgun (WGS) entry which is preliminary data.</text>
</comment>
<dbReference type="SMART" id="SM00015">
    <property type="entry name" value="IQ"/>
    <property type="match status" value="5"/>
</dbReference>
<feature type="compositionally biased region" description="Basic and acidic residues" evidence="1">
    <location>
        <begin position="199"/>
        <end position="210"/>
    </location>
</feature>
<dbReference type="InterPro" id="IPR027417">
    <property type="entry name" value="P-loop_NTPase"/>
</dbReference>
<reference evidence="2" key="1">
    <citation type="submission" date="2024-06" db="EMBL/GenBank/DDBJ databases">
        <authorList>
            <person name="Liu X."/>
            <person name="Lenzi L."/>
            <person name="Haldenby T S."/>
            <person name="Uol C."/>
        </authorList>
    </citation>
    <scope>NUCLEOTIDE SEQUENCE</scope>
</reference>
<feature type="compositionally biased region" description="Polar residues" evidence="1">
    <location>
        <begin position="153"/>
        <end position="165"/>
    </location>
</feature>
<evidence type="ECO:0000256" key="1">
    <source>
        <dbReference type="SAM" id="MobiDB-lite"/>
    </source>
</evidence>
<dbReference type="EMBL" id="CAXLJL010000490">
    <property type="protein sequence ID" value="CAL5138467.1"/>
    <property type="molecule type" value="Genomic_DNA"/>
</dbReference>
<dbReference type="SUPFAM" id="SSF52540">
    <property type="entry name" value="P-loop containing nucleoside triphosphate hydrolases"/>
    <property type="match status" value="1"/>
</dbReference>
<dbReference type="PANTHER" id="PTHR10699:SF11">
    <property type="entry name" value="IGLOO, ISOFORM A"/>
    <property type="match status" value="1"/>
</dbReference>
<sequence length="288" mass="32010">MEAHDSRHDAHYPPNDKDAAAAKIQAGVRGYLTRKHMGHEPEHKQAQHGLETEHELDPDKAATRIQAGFRGYRTRQKYHVSHPSNMSGSHSAHQLGRGQKYTTHEIHENLDADAAATRIQAAFRGYETRKTLHHSGEGNMANKSPLKTHDQNSRASNPELQSVGSQREESPKTHAATVIQAGFRGYQTRKALHPEIASRHMDTNKSHQPIDKTQPSTGNKENRGQAGGHGRTGVTAGSHSPAEDPNEAATRIQATFRGFRARQEVHVPHEHATDHIHKSKHENISKEQ</sequence>
<evidence type="ECO:0000313" key="3">
    <source>
        <dbReference type="Proteomes" id="UP001497525"/>
    </source>
</evidence>
<dbReference type="PANTHER" id="PTHR10699">
    <property type="entry name" value="NEUROMODULIN"/>
    <property type="match status" value="1"/>
</dbReference>
<feature type="region of interest" description="Disordered" evidence="1">
    <location>
        <begin position="1"/>
        <end position="59"/>
    </location>
</feature>
<protein>
    <submittedName>
        <fullName evidence="2">Uncharacterized protein</fullName>
    </submittedName>
</protein>
<feature type="compositionally biased region" description="Basic and acidic residues" evidence="1">
    <location>
        <begin position="38"/>
        <end position="59"/>
    </location>
</feature>
<feature type="compositionally biased region" description="Basic and acidic residues" evidence="1">
    <location>
        <begin position="1"/>
        <end position="20"/>
    </location>
</feature>
<organism evidence="2 3">
    <name type="scientific">Calicophoron daubneyi</name>
    <name type="common">Rumen fluke</name>
    <name type="synonym">Paramphistomum daubneyi</name>
    <dbReference type="NCBI Taxonomy" id="300641"/>
    <lineage>
        <taxon>Eukaryota</taxon>
        <taxon>Metazoa</taxon>
        <taxon>Spiralia</taxon>
        <taxon>Lophotrochozoa</taxon>
        <taxon>Platyhelminthes</taxon>
        <taxon>Trematoda</taxon>
        <taxon>Digenea</taxon>
        <taxon>Plagiorchiida</taxon>
        <taxon>Pronocephalata</taxon>
        <taxon>Paramphistomoidea</taxon>
        <taxon>Paramphistomidae</taxon>
        <taxon>Calicophoron</taxon>
    </lineage>
</organism>
<dbReference type="Pfam" id="PF00612">
    <property type="entry name" value="IQ"/>
    <property type="match status" value="5"/>
</dbReference>
<dbReference type="AlphaFoldDB" id="A0AAV2TPR6"/>
<proteinExistence type="predicted"/>
<dbReference type="Proteomes" id="UP001497525">
    <property type="component" value="Unassembled WGS sequence"/>
</dbReference>
<feature type="compositionally biased region" description="Basic and acidic residues" evidence="1">
    <location>
        <begin position="261"/>
        <end position="288"/>
    </location>
</feature>
<dbReference type="CDD" id="cd23767">
    <property type="entry name" value="IQCD"/>
    <property type="match status" value="4"/>
</dbReference>
<feature type="region of interest" description="Disordered" evidence="1">
    <location>
        <begin position="199"/>
        <end position="288"/>
    </location>
</feature>
<dbReference type="Gene3D" id="1.20.5.190">
    <property type="match status" value="2"/>
</dbReference>
<accession>A0AAV2TPR6</accession>
<evidence type="ECO:0000313" key="2">
    <source>
        <dbReference type="EMBL" id="CAL5138467.1"/>
    </source>
</evidence>
<feature type="region of interest" description="Disordered" evidence="1">
    <location>
        <begin position="132"/>
        <end position="174"/>
    </location>
</feature>
<dbReference type="PROSITE" id="PS50096">
    <property type="entry name" value="IQ"/>
    <property type="match status" value="5"/>
</dbReference>
<dbReference type="InterPro" id="IPR000048">
    <property type="entry name" value="IQ_motif_EF-hand-BS"/>
</dbReference>